<keyword evidence="3 10" id="KW-0489">Methyltransferase</keyword>
<dbReference type="Proteomes" id="UP000681356">
    <property type="component" value="Unassembled WGS sequence"/>
</dbReference>
<dbReference type="EC" id="2.1.1.72" evidence="2"/>
<dbReference type="PRINTS" id="PR00507">
    <property type="entry name" value="N12N6MTFRASE"/>
</dbReference>
<accession>A0A8J7WBX5</accession>
<evidence type="ECO:0000256" key="4">
    <source>
        <dbReference type="ARBA" id="ARBA00022679"/>
    </source>
</evidence>
<sequence>MAKQDTNSLGSFSWSIAELLRGDVKPSEYARIILPFVVLRRLDCVLAPTKDAVIAAAESLADNIDDQMRDRMLTNIVGPRAKIYNGRRFSFESMRAQNAGQLRANLTDYITKFSVNARDIFIDKFGFPEQLKRLDEAGILYLVFERFSQIDLHPNEIDNIEMGILFEDLIRRFNENAASDNGDYFTPCEVIRLMVELLLAYDHEALAGSGVIRTIYDPTIGTGGMASISEEKMRGLNRKIRVQIIGQETIKKTMRSANPTC</sequence>
<dbReference type="InterPro" id="IPR029063">
    <property type="entry name" value="SAM-dependent_MTases_sf"/>
</dbReference>
<evidence type="ECO:0000256" key="5">
    <source>
        <dbReference type="ARBA" id="ARBA00022691"/>
    </source>
</evidence>
<name>A0A8J7WBX5_9RHOB</name>
<comment type="similarity">
    <text evidence="1">Belongs to the N(4)/N(6)-methyltransferase family.</text>
</comment>
<evidence type="ECO:0000259" key="8">
    <source>
        <dbReference type="Pfam" id="PF02384"/>
    </source>
</evidence>
<dbReference type="PANTHER" id="PTHR42933">
    <property type="entry name" value="SLR6095 PROTEIN"/>
    <property type="match status" value="1"/>
</dbReference>
<evidence type="ECO:0000256" key="7">
    <source>
        <dbReference type="ARBA" id="ARBA00047942"/>
    </source>
</evidence>
<reference evidence="10" key="1">
    <citation type="submission" date="2021-04" db="EMBL/GenBank/DDBJ databases">
        <authorList>
            <person name="Yoon J."/>
        </authorList>
    </citation>
    <scope>NUCLEOTIDE SEQUENCE</scope>
    <source>
        <strain evidence="10">KMU-90</strain>
    </source>
</reference>
<evidence type="ECO:0000259" key="9">
    <source>
        <dbReference type="Pfam" id="PF12161"/>
    </source>
</evidence>
<dbReference type="GO" id="GO:0032259">
    <property type="term" value="P:methylation"/>
    <property type="evidence" value="ECO:0007669"/>
    <property type="project" value="UniProtKB-KW"/>
</dbReference>
<dbReference type="SUPFAM" id="SSF53335">
    <property type="entry name" value="S-adenosyl-L-methionine-dependent methyltransferases"/>
    <property type="match status" value="1"/>
</dbReference>
<evidence type="ECO:0000313" key="11">
    <source>
        <dbReference type="Proteomes" id="UP000681356"/>
    </source>
</evidence>
<dbReference type="GO" id="GO:0009007">
    <property type="term" value="F:site-specific DNA-methyltransferase (adenine-specific) activity"/>
    <property type="evidence" value="ECO:0007669"/>
    <property type="project" value="UniProtKB-EC"/>
</dbReference>
<protein>
    <recommendedName>
        <fullName evidence="2">site-specific DNA-methyltransferase (adenine-specific)</fullName>
        <ecNumber evidence="2">2.1.1.72</ecNumber>
    </recommendedName>
</protein>
<dbReference type="InterPro" id="IPR038333">
    <property type="entry name" value="T1MK-like_N_sf"/>
</dbReference>
<feature type="domain" description="DNA methylase adenine-specific" evidence="8">
    <location>
        <begin position="162"/>
        <end position="256"/>
    </location>
</feature>
<evidence type="ECO:0000256" key="3">
    <source>
        <dbReference type="ARBA" id="ARBA00022603"/>
    </source>
</evidence>
<evidence type="ECO:0000256" key="2">
    <source>
        <dbReference type="ARBA" id="ARBA00011900"/>
    </source>
</evidence>
<keyword evidence="6" id="KW-0680">Restriction system</keyword>
<dbReference type="GO" id="GO:0003677">
    <property type="term" value="F:DNA binding"/>
    <property type="evidence" value="ECO:0007669"/>
    <property type="project" value="InterPro"/>
</dbReference>
<comment type="caution">
    <text evidence="10">The sequence shown here is derived from an EMBL/GenBank/DDBJ whole genome shotgun (WGS) entry which is preliminary data.</text>
</comment>
<dbReference type="Pfam" id="PF02384">
    <property type="entry name" value="N6_Mtase"/>
    <property type="match status" value="1"/>
</dbReference>
<dbReference type="EMBL" id="JAGTUU010000003">
    <property type="protein sequence ID" value="MBS0123942.1"/>
    <property type="molecule type" value="Genomic_DNA"/>
</dbReference>
<keyword evidence="4" id="KW-0808">Transferase</keyword>
<keyword evidence="11" id="KW-1185">Reference proteome</keyword>
<dbReference type="InterPro" id="IPR003356">
    <property type="entry name" value="DNA_methylase_A-5"/>
</dbReference>
<feature type="domain" description="N6 adenine-specific DNA methyltransferase N-terminal" evidence="9">
    <location>
        <begin position="10"/>
        <end position="147"/>
    </location>
</feature>
<gene>
    <name evidence="10" type="ORF">KB874_07320</name>
</gene>
<dbReference type="GO" id="GO:0009307">
    <property type="term" value="P:DNA restriction-modification system"/>
    <property type="evidence" value="ECO:0007669"/>
    <property type="project" value="UniProtKB-KW"/>
</dbReference>
<keyword evidence="5" id="KW-0949">S-adenosyl-L-methionine</keyword>
<dbReference type="Pfam" id="PF12161">
    <property type="entry name" value="HsdM_N"/>
    <property type="match status" value="1"/>
</dbReference>
<evidence type="ECO:0000256" key="1">
    <source>
        <dbReference type="ARBA" id="ARBA00006594"/>
    </source>
</evidence>
<organism evidence="10 11">
    <name type="scientific">Thetidibacter halocola</name>
    <dbReference type="NCBI Taxonomy" id="2827239"/>
    <lineage>
        <taxon>Bacteria</taxon>
        <taxon>Pseudomonadati</taxon>
        <taxon>Pseudomonadota</taxon>
        <taxon>Alphaproteobacteria</taxon>
        <taxon>Rhodobacterales</taxon>
        <taxon>Roseobacteraceae</taxon>
        <taxon>Thetidibacter</taxon>
    </lineage>
</organism>
<dbReference type="AlphaFoldDB" id="A0A8J7WBX5"/>
<dbReference type="Gene3D" id="1.20.1260.30">
    <property type="match status" value="1"/>
</dbReference>
<dbReference type="GO" id="GO:0008170">
    <property type="term" value="F:N-methyltransferase activity"/>
    <property type="evidence" value="ECO:0007669"/>
    <property type="project" value="InterPro"/>
</dbReference>
<dbReference type="Gene3D" id="3.40.50.150">
    <property type="entry name" value="Vaccinia Virus protein VP39"/>
    <property type="match status" value="1"/>
</dbReference>
<evidence type="ECO:0000256" key="6">
    <source>
        <dbReference type="ARBA" id="ARBA00022747"/>
    </source>
</evidence>
<dbReference type="PANTHER" id="PTHR42933:SF3">
    <property type="entry name" value="TYPE I RESTRICTION ENZYME MJAVIII METHYLASE SUBUNIT"/>
    <property type="match status" value="1"/>
</dbReference>
<evidence type="ECO:0000313" key="10">
    <source>
        <dbReference type="EMBL" id="MBS0123942.1"/>
    </source>
</evidence>
<dbReference type="InterPro" id="IPR022749">
    <property type="entry name" value="D12N6_MeTrfase_N"/>
</dbReference>
<dbReference type="InterPro" id="IPR051537">
    <property type="entry name" value="DNA_Adenine_Mtase"/>
</dbReference>
<proteinExistence type="inferred from homology"/>
<comment type="catalytic activity">
    <reaction evidence="7">
        <text>a 2'-deoxyadenosine in DNA + S-adenosyl-L-methionine = an N(6)-methyl-2'-deoxyadenosine in DNA + S-adenosyl-L-homocysteine + H(+)</text>
        <dbReference type="Rhea" id="RHEA:15197"/>
        <dbReference type="Rhea" id="RHEA-COMP:12418"/>
        <dbReference type="Rhea" id="RHEA-COMP:12419"/>
        <dbReference type="ChEBI" id="CHEBI:15378"/>
        <dbReference type="ChEBI" id="CHEBI:57856"/>
        <dbReference type="ChEBI" id="CHEBI:59789"/>
        <dbReference type="ChEBI" id="CHEBI:90615"/>
        <dbReference type="ChEBI" id="CHEBI:90616"/>
        <dbReference type="EC" id="2.1.1.72"/>
    </reaction>
</comment>